<comment type="caution">
    <text evidence="2">The sequence shown here is derived from an EMBL/GenBank/DDBJ whole genome shotgun (WGS) entry which is preliminary data.</text>
</comment>
<evidence type="ECO:0000313" key="3">
    <source>
        <dbReference type="Proteomes" id="UP000765509"/>
    </source>
</evidence>
<feature type="region of interest" description="Disordered" evidence="1">
    <location>
        <begin position="40"/>
        <end position="69"/>
    </location>
</feature>
<sequence>MHSILKDAGVVHIWYYIPSCKIFAQQSNGEFFRTQFHDSKLRSQNPPPISKEEFSSHQSGNPWRLSEDHTRTPTTWFCRCWVGNSSRIVPRAILRGYSSFNQLSRQQVLQYSLDNSIGPYRPQSINLYVLGPIGPIHILLWEFNHTVQFSRWPELY</sequence>
<keyword evidence="3" id="KW-1185">Reference proteome</keyword>
<dbReference type="Proteomes" id="UP000765509">
    <property type="component" value="Unassembled WGS sequence"/>
</dbReference>
<dbReference type="AlphaFoldDB" id="A0A9Q3DRE5"/>
<accession>A0A9Q3DRE5</accession>
<organism evidence="2 3">
    <name type="scientific">Austropuccinia psidii MF-1</name>
    <dbReference type="NCBI Taxonomy" id="1389203"/>
    <lineage>
        <taxon>Eukaryota</taxon>
        <taxon>Fungi</taxon>
        <taxon>Dikarya</taxon>
        <taxon>Basidiomycota</taxon>
        <taxon>Pucciniomycotina</taxon>
        <taxon>Pucciniomycetes</taxon>
        <taxon>Pucciniales</taxon>
        <taxon>Sphaerophragmiaceae</taxon>
        <taxon>Austropuccinia</taxon>
    </lineage>
</organism>
<name>A0A9Q3DRE5_9BASI</name>
<evidence type="ECO:0000313" key="2">
    <source>
        <dbReference type="EMBL" id="MBW0506797.1"/>
    </source>
</evidence>
<proteinExistence type="predicted"/>
<protein>
    <submittedName>
        <fullName evidence="2">Uncharacterized protein</fullName>
    </submittedName>
</protein>
<reference evidence="2" key="1">
    <citation type="submission" date="2021-03" db="EMBL/GenBank/DDBJ databases">
        <title>Draft genome sequence of rust myrtle Austropuccinia psidii MF-1, a brazilian biotype.</title>
        <authorList>
            <person name="Quecine M.C."/>
            <person name="Pachon D.M.R."/>
            <person name="Bonatelli M.L."/>
            <person name="Correr F.H."/>
            <person name="Franceschini L.M."/>
            <person name="Leite T.F."/>
            <person name="Margarido G.R.A."/>
            <person name="Almeida C.A."/>
            <person name="Ferrarezi J.A."/>
            <person name="Labate C.A."/>
        </authorList>
    </citation>
    <scope>NUCLEOTIDE SEQUENCE</scope>
    <source>
        <strain evidence="2">MF-1</strain>
    </source>
</reference>
<gene>
    <name evidence="2" type="ORF">O181_046512</name>
</gene>
<evidence type="ECO:0000256" key="1">
    <source>
        <dbReference type="SAM" id="MobiDB-lite"/>
    </source>
</evidence>
<dbReference type="EMBL" id="AVOT02019308">
    <property type="protein sequence ID" value="MBW0506797.1"/>
    <property type="molecule type" value="Genomic_DNA"/>
</dbReference>